<evidence type="ECO:0000259" key="2">
    <source>
        <dbReference type="PROSITE" id="PS50050"/>
    </source>
</evidence>
<dbReference type="Pfam" id="PF00020">
    <property type="entry name" value="TNFR_c6"/>
    <property type="match status" value="3"/>
</dbReference>
<accession>A0A4Z2GAB9</accession>
<evidence type="ECO:0000313" key="3">
    <source>
        <dbReference type="EMBL" id="TNN50527.1"/>
    </source>
</evidence>
<dbReference type="SUPFAM" id="SSF57586">
    <property type="entry name" value="TNF receptor-like"/>
    <property type="match status" value="2"/>
</dbReference>
<dbReference type="EMBL" id="SRLO01000614">
    <property type="protein sequence ID" value="TNN50527.1"/>
    <property type="molecule type" value="Genomic_DNA"/>
</dbReference>
<dbReference type="GO" id="GO:0048406">
    <property type="term" value="F:nerve growth factor binding"/>
    <property type="evidence" value="ECO:0007669"/>
    <property type="project" value="TreeGrafter"/>
</dbReference>
<dbReference type="GO" id="GO:0005886">
    <property type="term" value="C:plasma membrane"/>
    <property type="evidence" value="ECO:0007669"/>
    <property type="project" value="TreeGrafter"/>
</dbReference>
<name>A0A4Z2GAB9_9TELE</name>
<dbReference type="InterPro" id="IPR001368">
    <property type="entry name" value="TNFR/NGFR_Cys_rich_reg"/>
</dbReference>
<evidence type="ECO:0000256" key="1">
    <source>
        <dbReference type="PROSITE-ProRule" id="PRU00206"/>
    </source>
</evidence>
<feature type="repeat" description="TNFR-Cys" evidence="1">
    <location>
        <begin position="165"/>
        <end position="206"/>
    </location>
</feature>
<dbReference type="PRINTS" id="PR01966">
    <property type="entry name" value="TNFACTORR16"/>
</dbReference>
<feature type="disulfide bond" evidence="1">
    <location>
        <begin position="166"/>
        <end position="181"/>
    </location>
</feature>
<feature type="domain" description="TNFR-Cys" evidence="2">
    <location>
        <begin position="125"/>
        <end position="163"/>
    </location>
</feature>
<keyword evidence="3" id="KW-0675">Receptor</keyword>
<keyword evidence="1" id="KW-1015">Disulfide bond</keyword>
<gene>
    <name evidence="3" type="primary">Ngfr_2</name>
    <name evidence="3" type="ORF">EYF80_039276</name>
</gene>
<dbReference type="OrthoDB" id="10048028at2759"/>
<feature type="domain" description="TNFR-Cys" evidence="2">
    <location>
        <begin position="165"/>
        <end position="206"/>
    </location>
</feature>
<feature type="disulfide bond" evidence="1">
    <location>
        <begin position="145"/>
        <end position="163"/>
    </location>
</feature>
<dbReference type="InterPro" id="IPR052302">
    <property type="entry name" value="Neurotrophin_rcpt-DD"/>
</dbReference>
<dbReference type="PROSITE" id="PS00652">
    <property type="entry name" value="TNFR_NGFR_1"/>
    <property type="match status" value="1"/>
</dbReference>
<dbReference type="GO" id="GO:0005035">
    <property type="term" value="F:death receptor activity"/>
    <property type="evidence" value="ECO:0007669"/>
    <property type="project" value="TreeGrafter"/>
</dbReference>
<keyword evidence="4" id="KW-1185">Reference proteome</keyword>
<protein>
    <submittedName>
        <fullName evidence="3">Tumor necrosis factor receptor superfamily member 16</fullName>
    </submittedName>
</protein>
<dbReference type="PANTHER" id="PTHR46605:SF6">
    <property type="entry name" value="NERVE GROWTH FACTOR RECEPTOR A (TNFR SUPERFAMILY, MEMBER 16)"/>
    <property type="match status" value="1"/>
</dbReference>
<dbReference type="GO" id="GO:0007266">
    <property type="term" value="P:Rho protein signal transduction"/>
    <property type="evidence" value="ECO:0007669"/>
    <property type="project" value="TreeGrafter"/>
</dbReference>
<dbReference type="AlphaFoldDB" id="A0A4Z2GAB9"/>
<feature type="repeat" description="TNFR-Cys" evidence="1">
    <location>
        <begin position="125"/>
        <end position="163"/>
    </location>
</feature>
<dbReference type="PANTHER" id="PTHR46605">
    <property type="entry name" value="TUMOR NECROSIS FACTOR RECEPTOR"/>
    <property type="match status" value="1"/>
</dbReference>
<dbReference type="FunFam" id="2.10.50.10:FF:000012">
    <property type="entry name" value="tumor necrosis factor receptor superfamily member 16"/>
    <property type="match status" value="1"/>
</dbReference>
<reference evidence="3 4" key="1">
    <citation type="submission" date="2019-03" db="EMBL/GenBank/DDBJ databases">
        <title>First draft genome of Liparis tanakae, snailfish: a comprehensive survey of snailfish specific genes.</title>
        <authorList>
            <person name="Kim W."/>
            <person name="Song I."/>
            <person name="Jeong J.-H."/>
            <person name="Kim D."/>
            <person name="Kim S."/>
            <person name="Ryu S."/>
            <person name="Song J.Y."/>
            <person name="Lee S.K."/>
        </authorList>
    </citation>
    <scope>NUCLEOTIDE SEQUENCE [LARGE SCALE GENOMIC DNA]</scope>
    <source>
        <tissue evidence="3">Muscle</tissue>
    </source>
</reference>
<dbReference type="GO" id="GO:0015026">
    <property type="term" value="F:coreceptor activity"/>
    <property type="evidence" value="ECO:0007669"/>
    <property type="project" value="TreeGrafter"/>
</dbReference>
<comment type="caution">
    <text evidence="1">Lacks conserved residue(s) required for the propagation of feature annotation.</text>
</comment>
<dbReference type="PROSITE" id="PS50050">
    <property type="entry name" value="TNFR_NGFR_2"/>
    <property type="match status" value="3"/>
</dbReference>
<sequence length="274" mass="30731">MFLLDLSRVSGSSAHPHRLFPIKSSVRSYFPLNCLYAIKSARRQLPPSASALFTSSYCETFTLNFPPHSDSPHVSATEDIWRSGRRGETYSEHYSVTEQCRPCTECTGLMRMETPCTDSNDANCVCNYNFFFDELQDRCEPCTVCPAGQGVFAHCEHDHDTVCEECVDDTYSDRDSSLDPCLPCTICDEDSEIQLGECTPHMDSICHSESATRSGQERSEVGAGRVFEWKRVESSGIKKVKDYWSVNKETMNNLLPPQSRSSALSCFFSGRGNL</sequence>
<feature type="repeat" description="TNFR-Cys" evidence="1">
    <location>
        <begin position="83"/>
        <end position="124"/>
    </location>
</feature>
<feature type="disulfide bond" evidence="1">
    <location>
        <begin position="142"/>
        <end position="155"/>
    </location>
</feature>
<comment type="caution">
    <text evidence="3">The sequence shown here is derived from an EMBL/GenBank/DDBJ whole genome shotgun (WGS) entry which is preliminary data.</text>
</comment>
<dbReference type="GO" id="GO:0009986">
    <property type="term" value="C:cell surface"/>
    <property type="evidence" value="ECO:0007669"/>
    <property type="project" value="TreeGrafter"/>
</dbReference>
<feature type="disulfide bond" evidence="1">
    <location>
        <begin position="103"/>
        <end position="116"/>
    </location>
</feature>
<evidence type="ECO:0000313" key="4">
    <source>
        <dbReference type="Proteomes" id="UP000314294"/>
    </source>
</evidence>
<dbReference type="InterPro" id="IPR022325">
    <property type="entry name" value="TNFR_16"/>
</dbReference>
<dbReference type="SMART" id="SM00208">
    <property type="entry name" value="TNFR"/>
    <property type="match status" value="3"/>
</dbReference>
<organism evidence="3 4">
    <name type="scientific">Liparis tanakae</name>
    <name type="common">Tanaka's snailfish</name>
    <dbReference type="NCBI Taxonomy" id="230148"/>
    <lineage>
        <taxon>Eukaryota</taxon>
        <taxon>Metazoa</taxon>
        <taxon>Chordata</taxon>
        <taxon>Craniata</taxon>
        <taxon>Vertebrata</taxon>
        <taxon>Euteleostomi</taxon>
        <taxon>Actinopterygii</taxon>
        <taxon>Neopterygii</taxon>
        <taxon>Teleostei</taxon>
        <taxon>Neoteleostei</taxon>
        <taxon>Acanthomorphata</taxon>
        <taxon>Eupercaria</taxon>
        <taxon>Perciformes</taxon>
        <taxon>Cottioidei</taxon>
        <taxon>Cottales</taxon>
        <taxon>Liparidae</taxon>
        <taxon>Liparis</taxon>
    </lineage>
</organism>
<feature type="domain" description="TNFR-Cys" evidence="2">
    <location>
        <begin position="83"/>
        <end position="124"/>
    </location>
</feature>
<dbReference type="Proteomes" id="UP000314294">
    <property type="component" value="Unassembled WGS sequence"/>
</dbReference>
<proteinExistence type="predicted"/>
<feature type="disulfide bond" evidence="1">
    <location>
        <begin position="106"/>
        <end position="124"/>
    </location>
</feature>
<dbReference type="Gene3D" id="2.10.50.10">
    <property type="entry name" value="Tumor Necrosis Factor Receptor, subunit A, domain 2"/>
    <property type="match status" value="2"/>
</dbReference>